<feature type="compositionally biased region" description="Polar residues" evidence="2">
    <location>
        <begin position="755"/>
        <end position="764"/>
    </location>
</feature>
<dbReference type="InterPro" id="IPR008271">
    <property type="entry name" value="Ser/Thr_kinase_AS"/>
</dbReference>
<dbReference type="InterPro" id="IPR011009">
    <property type="entry name" value="Kinase-like_dom_sf"/>
</dbReference>
<dbReference type="SMART" id="SM00220">
    <property type="entry name" value="S_TKc"/>
    <property type="match status" value="1"/>
</dbReference>
<dbReference type="GO" id="GO:0005524">
    <property type="term" value="F:ATP binding"/>
    <property type="evidence" value="ECO:0007669"/>
    <property type="project" value="InterPro"/>
</dbReference>
<feature type="region of interest" description="Disordered" evidence="2">
    <location>
        <begin position="833"/>
        <end position="888"/>
    </location>
</feature>
<dbReference type="RefSeq" id="XP_003683913.1">
    <property type="nucleotide sequence ID" value="XM_003683865.1"/>
</dbReference>
<feature type="compositionally biased region" description="Polar residues" evidence="2">
    <location>
        <begin position="553"/>
        <end position="580"/>
    </location>
</feature>
<dbReference type="PROSITE" id="PS00108">
    <property type="entry name" value="PROTEIN_KINASE_ST"/>
    <property type="match status" value="1"/>
</dbReference>
<dbReference type="GO" id="GO:0004674">
    <property type="term" value="F:protein serine/threonine kinase activity"/>
    <property type="evidence" value="ECO:0007669"/>
    <property type="project" value="TreeGrafter"/>
</dbReference>
<dbReference type="SUPFAM" id="SSF56112">
    <property type="entry name" value="Protein kinase-like (PK-like)"/>
    <property type="match status" value="1"/>
</dbReference>
<dbReference type="Gene3D" id="1.10.510.10">
    <property type="entry name" value="Transferase(Phosphotransferase) domain 1"/>
    <property type="match status" value="1"/>
</dbReference>
<feature type="compositionally biased region" description="Polar residues" evidence="2">
    <location>
        <begin position="947"/>
        <end position="961"/>
    </location>
</feature>
<reference evidence="4 5" key="1">
    <citation type="journal article" date="2011" name="Proc. Natl. Acad. Sci. U.S.A.">
        <title>Evolutionary erosion of yeast sex chromosomes by mating-type switching accidents.</title>
        <authorList>
            <person name="Gordon J.L."/>
            <person name="Armisen D."/>
            <person name="Proux-Wera E."/>
            <person name="Oheigeartaigh S.S."/>
            <person name="Byrne K.P."/>
            <person name="Wolfe K.H."/>
        </authorList>
    </citation>
    <scope>NUCLEOTIDE SEQUENCE [LARGE SCALE GENOMIC DNA]</scope>
    <source>
        <strain evidence="5">ATCC 24235 / CBS 4417 / NBRC 1672 / NRRL Y-8282 / UCD 70-5</strain>
    </source>
</reference>
<keyword evidence="5" id="KW-1185">Reference proteome</keyword>
<dbReference type="GO" id="GO:0005737">
    <property type="term" value="C:cytoplasm"/>
    <property type="evidence" value="ECO:0007669"/>
    <property type="project" value="TreeGrafter"/>
</dbReference>
<dbReference type="PANTHER" id="PTHR22967:SF65">
    <property type="entry name" value="SERINE_THREONINE-PROTEIN KINASE AKL1"/>
    <property type="match status" value="1"/>
</dbReference>
<evidence type="ECO:0000313" key="4">
    <source>
        <dbReference type="EMBL" id="CCE61479.1"/>
    </source>
</evidence>
<organism evidence="4 5">
    <name type="scientific">Tetrapisispora phaffii (strain ATCC 24235 / CBS 4417 / NBRC 1672 / NRRL Y-8282 / UCD 70-5)</name>
    <name type="common">Yeast</name>
    <name type="synonym">Fabospora phaffii</name>
    <dbReference type="NCBI Taxonomy" id="1071381"/>
    <lineage>
        <taxon>Eukaryota</taxon>
        <taxon>Fungi</taxon>
        <taxon>Dikarya</taxon>
        <taxon>Ascomycota</taxon>
        <taxon>Saccharomycotina</taxon>
        <taxon>Saccharomycetes</taxon>
        <taxon>Saccharomycetales</taxon>
        <taxon>Saccharomycetaceae</taxon>
        <taxon>Tetrapisispora</taxon>
    </lineage>
</organism>
<dbReference type="STRING" id="1071381.G8BNK1"/>
<dbReference type="eggNOG" id="KOG1989">
    <property type="taxonomic scope" value="Eukaryota"/>
</dbReference>
<dbReference type="PROSITE" id="PS50011">
    <property type="entry name" value="PROTEIN_KINASE_DOM"/>
    <property type="match status" value="1"/>
</dbReference>
<feature type="region of interest" description="Disordered" evidence="2">
    <location>
        <begin position="550"/>
        <end position="580"/>
    </location>
</feature>
<protein>
    <recommendedName>
        <fullName evidence="3">Protein kinase domain-containing protein</fullName>
    </recommendedName>
</protein>
<evidence type="ECO:0000256" key="1">
    <source>
        <dbReference type="ARBA" id="ARBA00022741"/>
    </source>
</evidence>
<feature type="domain" description="Protein kinase" evidence="3">
    <location>
        <begin position="53"/>
        <end position="359"/>
    </location>
</feature>
<feature type="compositionally biased region" description="Low complexity" evidence="2">
    <location>
        <begin position="516"/>
        <end position="533"/>
    </location>
</feature>
<dbReference type="PANTHER" id="PTHR22967">
    <property type="entry name" value="SERINE/THREONINE PROTEIN KINASE"/>
    <property type="match status" value="1"/>
</dbReference>
<feature type="compositionally biased region" description="Low complexity" evidence="2">
    <location>
        <begin position="962"/>
        <end position="987"/>
    </location>
</feature>
<dbReference type="InterPro" id="IPR000719">
    <property type="entry name" value="Prot_kinase_dom"/>
</dbReference>
<dbReference type="OrthoDB" id="2018507at2759"/>
<sequence>MITTDGNRNNMVSCSNSRNASSRLASAAVSGNRPGSIEKYKQGTILTVGIRRIEILKYLTEGGFAQIYTVRFIEYLNEFDNDDAENDNNSRNLKIGDVACLKRVLVPDENGLSEMRNEVDVMKKLVNCPNIVQYYDSNASKIKDNSNIDTTNNNDNNKNTDLGFEILLLMEYCPNKSLLDFMNQRLTTKLTENEILKAMTDITTAVLQMHYLAQPLIHRDIKIENVLVDSNNNFKLADFGSTTKIQPPITTHQDIAILNKDIYMNTTPQYRSPEMIDLYKCLPIDEKSDIWALGVLLYKLLFYTTPFELTGQFAILHSKYEFPANNYSSKFINLIIIMLAENPNLRPNIFQVLYYLKSISNTMNSNNNEVQNTQVQFPDKYEQGPYNFEVYTKFQTNLTNLNNTMNSIQLKKFENNGKLDVNDNILLNKIYNSTFEVSTKLPLESSTETSRINNSLYQELASPNGIYMERISSAISNDERLFNNSSSTSNLSGAKIDEPPSNVAVNNIYLPVTAQRQKSQSSFSSNGGKSSRSIPKSDYVSEEFLANEKNTKSDNFTKQYKSNNPFPQLKQNNNDSNLNHGSQQMFIDADYIPSNVDAQTTKNNNIPNAQQKNISLNTRVQQQPMNIISPQFNNKQIFDFNTPFSPNVPVQRKGQNIASNQVEQNPIPNMLGSYSYSNNQQPFYNTSSVAASLQPQIDEDPREISDKALKAKSQSTVTPPIPPPPRPKAHKIIDTPRIEEEKNVYLRAKKETHNSHQPTNSTSPKFRKPSRNDLELTLNELHLTGETNSIDTPTSENTRHYDFEDSILSSESIDINLEDTKKKKTRQIFNTDQLRGLEEHGKANEHHQSKNLTKKYHSSDSKNKIDSSKENHNVSHNNSSTNLAVPEKKVGRRSLDLKYQEVHFSSPDLSGASRKKNAGQSQHNHFPVYEGNKKIHKSIYNERQMDNQHSSTYNKPNSSYANSQMRSYNQQSNNSNNNTSLARSNTRANHDLERYKEKSSNQSNSSISLGDVKNSFSRARQSLDLERMRRDNFQKTTESGSKRRSFFSSVFSKK</sequence>
<feature type="region of interest" description="Disordered" evidence="2">
    <location>
        <begin position="945"/>
        <end position="1054"/>
    </location>
</feature>
<evidence type="ECO:0000256" key="2">
    <source>
        <dbReference type="SAM" id="MobiDB-lite"/>
    </source>
</evidence>
<feature type="region of interest" description="Disordered" evidence="2">
    <location>
        <begin position="906"/>
        <end position="931"/>
    </location>
</feature>
<dbReference type="AlphaFoldDB" id="G8BNK1"/>
<feature type="region of interest" description="Disordered" evidence="2">
    <location>
        <begin position="749"/>
        <end position="771"/>
    </location>
</feature>
<dbReference type="EMBL" id="HE612856">
    <property type="protein sequence ID" value="CCE61479.1"/>
    <property type="molecule type" value="Genomic_DNA"/>
</dbReference>
<feature type="compositionally biased region" description="Basic and acidic residues" evidence="2">
    <location>
        <begin position="835"/>
        <end position="848"/>
    </location>
</feature>
<dbReference type="OMA" id="PFEMTGQ"/>
<dbReference type="HOGENOM" id="CLU_005611_0_0_1"/>
<gene>
    <name evidence="4" type="primary">TPHA0A04030</name>
    <name evidence="4" type="ordered locus">TPHA_0A04030</name>
</gene>
<keyword evidence="1" id="KW-0547">Nucleotide-binding</keyword>
<dbReference type="GO" id="GO:0007015">
    <property type="term" value="P:actin filament organization"/>
    <property type="evidence" value="ECO:0007669"/>
    <property type="project" value="TreeGrafter"/>
</dbReference>
<evidence type="ECO:0000313" key="5">
    <source>
        <dbReference type="Proteomes" id="UP000005666"/>
    </source>
</evidence>
<dbReference type="GeneID" id="11532673"/>
<feature type="region of interest" description="Disordered" evidence="2">
    <location>
        <begin position="516"/>
        <end position="536"/>
    </location>
</feature>
<dbReference type="Pfam" id="PF00069">
    <property type="entry name" value="Pkinase"/>
    <property type="match status" value="1"/>
</dbReference>
<dbReference type="KEGG" id="tpf:TPHA_0A04030"/>
<dbReference type="GO" id="GO:0000147">
    <property type="term" value="P:actin cortical patch assembly"/>
    <property type="evidence" value="ECO:0007669"/>
    <property type="project" value="TreeGrafter"/>
</dbReference>
<evidence type="ECO:0000259" key="3">
    <source>
        <dbReference type="PROSITE" id="PS50011"/>
    </source>
</evidence>
<dbReference type="Proteomes" id="UP000005666">
    <property type="component" value="Chromosome 1"/>
</dbReference>
<feature type="region of interest" description="Disordered" evidence="2">
    <location>
        <begin position="709"/>
        <end position="731"/>
    </location>
</feature>
<feature type="compositionally biased region" description="Basic and acidic residues" evidence="2">
    <location>
        <begin position="988"/>
        <end position="999"/>
    </location>
</feature>
<name>G8BNK1_TETPH</name>
<feature type="compositionally biased region" description="Basic and acidic residues" evidence="2">
    <location>
        <begin position="1021"/>
        <end position="1033"/>
    </location>
</feature>
<feature type="compositionally biased region" description="Basic and acidic residues" evidence="2">
    <location>
        <begin position="857"/>
        <end position="873"/>
    </location>
</feature>
<accession>G8BNK1</accession>
<proteinExistence type="predicted"/>